<dbReference type="GO" id="GO:0000981">
    <property type="term" value="F:DNA-binding transcription factor activity, RNA polymerase II-specific"/>
    <property type="evidence" value="ECO:0007669"/>
    <property type="project" value="TreeGrafter"/>
</dbReference>
<dbReference type="GO" id="GO:0005634">
    <property type="term" value="C:nucleus"/>
    <property type="evidence" value="ECO:0007669"/>
    <property type="project" value="UniProtKB-SubCell"/>
</dbReference>
<feature type="domain" description="C2H2-type" evidence="9">
    <location>
        <begin position="503"/>
        <end position="530"/>
    </location>
</feature>
<dbReference type="RefSeq" id="XP_031568590.1">
    <property type="nucleotide sequence ID" value="XM_031712730.1"/>
</dbReference>
<dbReference type="SMART" id="SM00355">
    <property type="entry name" value="ZnF_C2H2"/>
    <property type="match status" value="3"/>
</dbReference>
<evidence type="ECO:0000256" key="8">
    <source>
        <dbReference type="SAM" id="MobiDB-lite"/>
    </source>
</evidence>
<proteinExistence type="predicted"/>
<evidence type="ECO:0000256" key="3">
    <source>
        <dbReference type="ARBA" id="ARBA00022737"/>
    </source>
</evidence>
<comment type="subcellular location">
    <subcellularLocation>
        <location evidence="1">Nucleus</location>
    </subcellularLocation>
</comment>
<dbReference type="OrthoDB" id="654211at2759"/>
<name>A0A6P8IQ77_ACTTE</name>
<feature type="region of interest" description="Disordered" evidence="8">
    <location>
        <begin position="265"/>
        <end position="285"/>
    </location>
</feature>
<accession>A0A6P8IQ77</accession>
<sequence length="566" mass="63265">MEAKQMNDDWLGLECKSGLILFYYNKRTGEHKWPCCSKCPEKGLHSDETTSSVGSLHQDKATSVSVGTQTEDSGCGNGCTSIYINKNMNSKECLELGHSDVENNPNSLDEKTRESSCFLDKIPLEMDVIVDEGLDHSIYGEQTIAAEKEAGHERKRVKQEEIQNMEEFIDAENNNEAIHTDKFDDNLSKSERQEMSTITEKSGENKRNADQVYTVNSSQSFMNLQNVSKIIIENPHHETGEDSSSPRRQILEIKVPDASPLLTDSRNITGSPTRQVSKPDSSRHFSVDTRIPASQLCVSTEIQRNRSFIERGALSEKQVTRSTIPRDNSPVEISLDVTRINTGIPRDHSPVESSLAESSVNTGIRKEQALSGITTGIPHSSQPITYTHVIHVDTAITSGNLNSNLSSHESEAPTGYRMIAYPEIEEVCLPECTTVFKEQATTSDHSRTSPPTNAVESGQKVQTKPRFLESPNRPCGCPLCDTVFSSTKTFFEHLFNHCDWKTKECAICKKTFANKYGLQRHLQSHASYRPHECIRCGKLFLRSHHLKAHMLTHNNGKAANVYMAFV</sequence>
<reference evidence="11" key="1">
    <citation type="submission" date="2025-08" db="UniProtKB">
        <authorList>
            <consortium name="RefSeq"/>
        </authorList>
    </citation>
    <scope>IDENTIFICATION</scope>
    <source>
        <tissue evidence="11">Tentacle</tissue>
    </source>
</reference>
<feature type="domain" description="C2H2-type" evidence="9">
    <location>
        <begin position="531"/>
        <end position="558"/>
    </location>
</feature>
<evidence type="ECO:0000256" key="4">
    <source>
        <dbReference type="ARBA" id="ARBA00022771"/>
    </source>
</evidence>
<dbReference type="PROSITE" id="PS50157">
    <property type="entry name" value="ZINC_FINGER_C2H2_2"/>
    <property type="match status" value="2"/>
</dbReference>
<dbReference type="PANTHER" id="PTHR24388">
    <property type="entry name" value="ZINC FINGER PROTEIN"/>
    <property type="match status" value="1"/>
</dbReference>
<dbReference type="Gene3D" id="3.30.160.60">
    <property type="entry name" value="Classic Zinc Finger"/>
    <property type="match status" value="2"/>
</dbReference>
<dbReference type="KEGG" id="aten:116303226"/>
<evidence type="ECO:0000256" key="6">
    <source>
        <dbReference type="ARBA" id="ARBA00023242"/>
    </source>
</evidence>
<dbReference type="InterPro" id="IPR036236">
    <property type="entry name" value="Znf_C2H2_sf"/>
</dbReference>
<dbReference type="Proteomes" id="UP000515163">
    <property type="component" value="Unplaced"/>
</dbReference>
<keyword evidence="4 7" id="KW-0863">Zinc-finger</keyword>
<dbReference type="Pfam" id="PF12874">
    <property type="entry name" value="zf-met"/>
    <property type="match status" value="1"/>
</dbReference>
<keyword evidence="2" id="KW-0479">Metal-binding</keyword>
<dbReference type="GO" id="GO:0000978">
    <property type="term" value="F:RNA polymerase II cis-regulatory region sequence-specific DNA binding"/>
    <property type="evidence" value="ECO:0007669"/>
    <property type="project" value="TreeGrafter"/>
</dbReference>
<feature type="compositionally biased region" description="Polar residues" evidence="8">
    <location>
        <begin position="439"/>
        <end position="462"/>
    </location>
</feature>
<dbReference type="InParanoid" id="A0A6P8IQ77"/>
<feature type="compositionally biased region" description="Polar residues" evidence="8">
    <location>
        <begin position="265"/>
        <end position="279"/>
    </location>
</feature>
<gene>
    <name evidence="11" type="primary">LOC116303226</name>
</gene>
<evidence type="ECO:0000313" key="10">
    <source>
        <dbReference type="Proteomes" id="UP000515163"/>
    </source>
</evidence>
<keyword evidence="10" id="KW-1185">Reference proteome</keyword>
<dbReference type="AlphaFoldDB" id="A0A6P8IQ77"/>
<evidence type="ECO:0000256" key="5">
    <source>
        <dbReference type="ARBA" id="ARBA00022833"/>
    </source>
</evidence>
<organism evidence="10 11">
    <name type="scientific">Actinia tenebrosa</name>
    <name type="common">Australian red waratah sea anemone</name>
    <dbReference type="NCBI Taxonomy" id="6105"/>
    <lineage>
        <taxon>Eukaryota</taxon>
        <taxon>Metazoa</taxon>
        <taxon>Cnidaria</taxon>
        <taxon>Anthozoa</taxon>
        <taxon>Hexacorallia</taxon>
        <taxon>Actiniaria</taxon>
        <taxon>Actiniidae</taxon>
        <taxon>Actinia</taxon>
    </lineage>
</organism>
<protein>
    <submittedName>
        <fullName evidence="11">Zinc finger E-box-binding homeobox 1-like</fullName>
    </submittedName>
</protein>
<dbReference type="GeneID" id="116303226"/>
<evidence type="ECO:0000256" key="1">
    <source>
        <dbReference type="ARBA" id="ARBA00004123"/>
    </source>
</evidence>
<keyword evidence="3" id="KW-0677">Repeat</keyword>
<dbReference type="PANTHER" id="PTHR24388:SF54">
    <property type="entry name" value="PROTEIN ESCARGOT"/>
    <property type="match status" value="1"/>
</dbReference>
<evidence type="ECO:0000313" key="11">
    <source>
        <dbReference type="RefSeq" id="XP_031568590.1"/>
    </source>
</evidence>
<feature type="region of interest" description="Disordered" evidence="8">
    <location>
        <begin position="439"/>
        <end position="463"/>
    </location>
</feature>
<dbReference type="FunFam" id="3.30.160.60:FF:000100">
    <property type="entry name" value="Zinc finger 45-like"/>
    <property type="match status" value="1"/>
</dbReference>
<dbReference type="InterPro" id="IPR013087">
    <property type="entry name" value="Znf_C2H2_type"/>
</dbReference>
<evidence type="ECO:0000256" key="7">
    <source>
        <dbReference type="PROSITE-ProRule" id="PRU00042"/>
    </source>
</evidence>
<keyword evidence="5" id="KW-0862">Zinc</keyword>
<keyword evidence="6" id="KW-0539">Nucleus</keyword>
<feature type="region of interest" description="Disordered" evidence="8">
    <location>
        <begin position="186"/>
        <end position="207"/>
    </location>
</feature>
<dbReference type="InterPro" id="IPR050527">
    <property type="entry name" value="Snail/Krueppel_Znf"/>
</dbReference>
<dbReference type="PROSITE" id="PS00028">
    <property type="entry name" value="ZINC_FINGER_C2H2_1"/>
    <property type="match status" value="2"/>
</dbReference>
<dbReference type="GO" id="GO:0008270">
    <property type="term" value="F:zinc ion binding"/>
    <property type="evidence" value="ECO:0007669"/>
    <property type="project" value="UniProtKB-KW"/>
</dbReference>
<dbReference type="SUPFAM" id="SSF57667">
    <property type="entry name" value="beta-beta-alpha zinc fingers"/>
    <property type="match status" value="1"/>
</dbReference>
<evidence type="ECO:0000259" key="9">
    <source>
        <dbReference type="PROSITE" id="PS50157"/>
    </source>
</evidence>
<evidence type="ECO:0000256" key="2">
    <source>
        <dbReference type="ARBA" id="ARBA00022723"/>
    </source>
</evidence>